<evidence type="ECO:0000313" key="6">
    <source>
        <dbReference type="Proteomes" id="UP000271974"/>
    </source>
</evidence>
<dbReference type="GO" id="GO:0030036">
    <property type="term" value="P:actin cytoskeleton organization"/>
    <property type="evidence" value="ECO:0007669"/>
    <property type="project" value="InterPro"/>
</dbReference>
<dbReference type="InterPro" id="IPR014756">
    <property type="entry name" value="Ig_E-set"/>
</dbReference>
<evidence type="ECO:0000259" key="4">
    <source>
        <dbReference type="PROSITE" id="PS50021"/>
    </source>
</evidence>
<evidence type="ECO:0000256" key="3">
    <source>
        <dbReference type="PROSITE-ProRule" id="PRU00087"/>
    </source>
</evidence>
<dbReference type="InterPro" id="IPR001298">
    <property type="entry name" value="Filamin/ABP280_rpt"/>
</dbReference>
<name>A0A433T2M0_ELYCH</name>
<feature type="repeat" description="Filamin" evidence="3">
    <location>
        <begin position="238"/>
        <end position="332"/>
    </location>
</feature>
<feature type="repeat" description="Filamin" evidence="3">
    <location>
        <begin position="972"/>
        <end position="1007"/>
    </location>
</feature>
<feature type="domain" description="Calponin-homology (CH)" evidence="4">
    <location>
        <begin position="49"/>
        <end position="150"/>
    </location>
</feature>
<dbReference type="PROSITE" id="PS50194">
    <property type="entry name" value="FILAMIN_REPEAT"/>
    <property type="match status" value="10"/>
</dbReference>
<dbReference type="InterPro" id="IPR017868">
    <property type="entry name" value="Filamin/ABP280_repeat-like"/>
</dbReference>
<dbReference type="InterPro" id="IPR036872">
    <property type="entry name" value="CH_dom_sf"/>
</dbReference>
<feature type="non-terminal residue" evidence="5">
    <location>
        <position position="1"/>
    </location>
</feature>
<evidence type="ECO:0000313" key="5">
    <source>
        <dbReference type="EMBL" id="RUS75786.1"/>
    </source>
</evidence>
<comment type="similarity">
    <text evidence="1">Belongs to the filamin family.</text>
</comment>
<feature type="repeat" description="Filamin" evidence="3">
    <location>
        <begin position="419"/>
        <end position="513"/>
    </location>
</feature>
<accession>A0A433T2M0</accession>
<comment type="caution">
    <text evidence="5">The sequence shown here is derived from an EMBL/GenBank/DDBJ whole genome shotgun (WGS) entry which is preliminary data.</text>
</comment>
<feature type="repeat" description="Filamin" evidence="3">
    <location>
        <begin position="511"/>
        <end position="600"/>
    </location>
</feature>
<dbReference type="SMART" id="SM00033">
    <property type="entry name" value="CH"/>
    <property type="match status" value="1"/>
</dbReference>
<dbReference type="InterPro" id="IPR013783">
    <property type="entry name" value="Ig-like_fold"/>
</dbReference>
<keyword evidence="6" id="KW-1185">Reference proteome</keyword>
<evidence type="ECO:0000256" key="1">
    <source>
        <dbReference type="ARBA" id="ARBA00009238"/>
    </source>
</evidence>
<dbReference type="GO" id="GO:0051015">
    <property type="term" value="F:actin filament binding"/>
    <property type="evidence" value="ECO:0007669"/>
    <property type="project" value="InterPro"/>
</dbReference>
<dbReference type="EMBL" id="RQTK01000711">
    <property type="protein sequence ID" value="RUS75786.1"/>
    <property type="molecule type" value="Genomic_DNA"/>
</dbReference>
<dbReference type="Gene3D" id="2.60.40.10">
    <property type="entry name" value="Immunoglobulins"/>
    <property type="match status" value="9"/>
</dbReference>
<evidence type="ECO:0000256" key="2">
    <source>
        <dbReference type="ARBA" id="ARBA00022737"/>
    </source>
</evidence>
<feature type="repeat" description="Filamin" evidence="3">
    <location>
        <begin position="701"/>
        <end position="781"/>
    </location>
</feature>
<feature type="repeat" description="Filamin" evidence="3">
    <location>
        <begin position="145"/>
        <end position="241"/>
    </location>
</feature>
<dbReference type="SUPFAM" id="SSF81296">
    <property type="entry name" value="E set domains"/>
    <property type="match status" value="9"/>
</dbReference>
<feature type="repeat" description="Filamin" evidence="3">
    <location>
        <begin position="609"/>
        <end position="691"/>
    </location>
</feature>
<reference evidence="5 6" key="1">
    <citation type="submission" date="2019-01" db="EMBL/GenBank/DDBJ databases">
        <title>A draft genome assembly of the solar-powered sea slug Elysia chlorotica.</title>
        <authorList>
            <person name="Cai H."/>
            <person name="Li Q."/>
            <person name="Fang X."/>
            <person name="Li J."/>
            <person name="Curtis N.E."/>
            <person name="Altenburger A."/>
            <person name="Shibata T."/>
            <person name="Feng M."/>
            <person name="Maeda T."/>
            <person name="Schwartz J.A."/>
            <person name="Shigenobu S."/>
            <person name="Lundholm N."/>
            <person name="Nishiyama T."/>
            <person name="Yang H."/>
            <person name="Hasebe M."/>
            <person name="Li S."/>
            <person name="Pierce S.K."/>
            <person name="Wang J."/>
        </authorList>
    </citation>
    <scope>NUCLEOTIDE SEQUENCE [LARGE SCALE GENOMIC DNA]</scope>
    <source>
        <strain evidence="5">EC2010</strain>
        <tissue evidence="5">Whole organism of an adult</tissue>
    </source>
</reference>
<dbReference type="CDD" id="cd21185">
    <property type="entry name" value="CH_jitterbug-like_rpt3"/>
    <property type="match status" value="1"/>
</dbReference>
<feature type="repeat" description="Filamin" evidence="3">
    <location>
        <begin position="779"/>
        <end position="871"/>
    </location>
</feature>
<keyword evidence="2" id="KW-0677">Repeat</keyword>
<dbReference type="SMART" id="SM00557">
    <property type="entry name" value="IG_FLMN"/>
    <property type="match status" value="9"/>
</dbReference>
<dbReference type="Gene3D" id="1.10.418.10">
    <property type="entry name" value="Calponin-like domain"/>
    <property type="match status" value="2"/>
</dbReference>
<dbReference type="PANTHER" id="PTHR38537">
    <property type="entry name" value="JITTERBUG, ISOFORM N"/>
    <property type="match status" value="1"/>
</dbReference>
<proteinExistence type="inferred from homology"/>
<dbReference type="OrthoDB" id="18740at2759"/>
<dbReference type="STRING" id="188477.A0A433T2M0"/>
<gene>
    <name evidence="5" type="ORF">EGW08_016447</name>
</gene>
<dbReference type="PROSITE" id="PS50021">
    <property type="entry name" value="CH"/>
    <property type="match status" value="1"/>
</dbReference>
<dbReference type="InterPro" id="IPR044801">
    <property type="entry name" value="Filamin"/>
</dbReference>
<protein>
    <recommendedName>
        <fullName evidence="4">Calponin-homology (CH) domain-containing protein</fullName>
    </recommendedName>
</protein>
<dbReference type="AlphaFoldDB" id="A0A433T2M0"/>
<feature type="repeat" description="Filamin" evidence="3">
    <location>
        <begin position="869"/>
        <end position="970"/>
    </location>
</feature>
<feature type="repeat" description="Filamin" evidence="3">
    <location>
        <begin position="330"/>
        <end position="421"/>
    </location>
</feature>
<dbReference type="SUPFAM" id="SSF47576">
    <property type="entry name" value="Calponin-homology domain, CH-domain"/>
    <property type="match status" value="2"/>
</dbReference>
<dbReference type="Proteomes" id="UP000271974">
    <property type="component" value="Unassembled WGS sequence"/>
</dbReference>
<organism evidence="5 6">
    <name type="scientific">Elysia chlorotica</name>
    <name type="common">Eastern emerald elysia</name>
    <name type="synonym">Sea slug</name>
    <dbReference type="NCBI Taxonomy" id="188477"/>
    <lineage>
        <taxon>Eukaryota</taxon>
        <taxon>Metazoa</taxon>
        <taxon>Spiralia</taxon>
        <taxon>Lophotrochozoa</taxon>
        <taxon>Mollusca</taxon>
        <taxon>Gastropoda</taxon>
        <taxon>Heterobranchia</taxon>
        <taxon>Euthyneura</taxon>
        <taxon>Panpulmonata</taxon>
        <taxon>Sacoglossa</taxon>
        <taxon>Placobranchoidea</taxon>
        <taxon>Plakobranchidae</taxon>
        <taxon>Elysia</taxon>
    </lineage>
</organism>
<dbReference type="InterPro" id="IPR001715">
    <property type="entry name" value="CH_dom"/>
</dbReference>
<sequence length="1007" mass="109780">RLDNCTNAINLANDKLGIPIVVRPEDFCSPHLDDLSGMTYLSYFMNVDSPGYFATRREIRALLQGQAPIENFTTDWNDGQLLCTLVKCVGGDVVGWPSMHTDSERNLQNGVDGARALGIEPIFSAKEMSDPEVEHLGIMAYAAYFRKYKPVRIVAAKPTLSGNFDDVYVRQEKHFAVNAAGSLPSSIRAEVVGPSSTVPVDCDWTDDRCECRFTPSETGQHKLNIFCDDEPIPGCPVPFRVNSDRSKIRHDPLDKAIVGINSEMKVDTLSAGQGEIRIEATSPSGRVHTLPVMYHNEGEHAGNFIPNEVGEWTMTILYDGENIQGSPYPVRVFDPSLVRITDLQGGKVGHGITFGADASYAGEGEVTCQVIHDGETVPCYLTRGADNKYNVDFTPRAPGTYEVRAFLNDIEVKGSPYTVDILDSSRVTVTGHGLSLVPVNTPAIFTVHTNGAGGGKVDVDISGPSQENVPCNLSSESNGDTVVTYIPTDVGDYTIRVQYGHHDVTDSPFVAKAYNTGAIKVTPLADGLVNETMFFTIDVGEAGEGQLQIMVNNGNIPNEVEAQRPGLYLIKFVPVDAGMQQVDIQFNDHNLPCSPLTCMAQALNASIVGLTGLVPVQTESSFRIQSQANIAKLSTDVQITAPNGENINARLVQQADGDYKVEWTPQVPGRHSIQVLFGGQQVSGSPFYIDVFDIHKIRVNNFHNGNVNETAGFKVDCTQAGQGNQEIRIESPSGRDVHHEVVENPPLEYHVTYTPTERGQHRIYISYSGMQLNGSPFHQEISEGALPSAHGDGLHKGEEDKPATFIIDARGMKGEPSVQVDGPNAIAKCSIDPMPDGQFKVTYIPVEVGLFSIHVKWNGKEIPGSPFYPKVVDSRKVKVVGGWQHYMDGSERIHLVVGEEKRIPFDTSEAGPGQLRAEVKSPSSFLPVQVDDEHKGKSTVVFTPSEEGTHYLNLYWSDHPLVNSPYIGYATSGVADPSKVWLTGHGLKEATIRQEAEFYIDGSQAGP</sequence>
<dbReference type="Pfam" id="PF00307">
    <property type="entry name" value="CH"/>
    <property type="match status" value="1"/>
</dbReference>
<feature type="non-terminal residue" evidence="5">
    <location>
        <position position="1007"/>
    </location>
</feature>
<dbReference type="PANTHER" id="PTHR38537:SF8">
    <property type="entry name" value="FILAMIN-A"/>
    <property type="match status" value="1"/>
</dbReference>
<dbReference type="Pfam" id="PF00630">
    <property type="entry name" value="Filamin"/>
    <property type="match status" value="9"/>
</dbReference>